<evidence type="ECO:0000313" key="1">
    <source>
        <dbReference type="EMBL" id="ABT13993.1"/>
    </source>
</evidence>
<evidence type="ECO:0000313" key="2">
    <source>
        <dbReference type="Proteomes" id="UP000246715"/>
    </source>
</evidence>
<sequence>MYKLLSSAVFFTIALISFSTSLLPIQSANAAPMRAQPDNRRESIEVITINIFYDLFGRYYSGYRPRISS</sequence>
<dbReference type="EMBL" id="DQ491001">
    <property type="protein sequence ID" value="ABT13993.1"/>
    <property type="molecule type" value="Genomic_DNA"/>
</dbReference>
<protein>
    <submittedName>
        <fullName evidence="1">Uncharacterized protein m439L</fullName>
    </submittedName>
</protein>
<gene>
    <name evidence="1" type="primary">m439L</name>
    <name evidence="1" type="ORF">MT325_m439L</name>
</gene>
<reference evidence="1 2" key="1">
    <citation type="journal article" date="2007" name="Virology">
        <title>Sequence and annotation of the 314-kb MT325 and the 321-kb FR483 viruses that infect Chlorella Pbi.</title>
        <authorList>
            <person name="Fitzgerald L.A."/>
            <person name="Graves M.V."/>
            <person name="Li X."/>
            <person name="Feldblyum T."/>
            <person name="Hartigan J."/>
            <person name="Van Etten J.L."/>
        </authorList>
    </citation>
    <scope>NUCLEOTIDE SEQUENCE [LARGE SCALE GENOMIC DNA]</scope>
    <source>
        <strain evidence="1 2">MT325</strain>
    </source>
</reference>
<accession>A7IUG9</accession>
<dbReference type="Proteomes" id="UP000246715">
    <property type="component" value="Segment"/>
</dbReference>
<name>A7IUG9_PBCVM</name>
<organismHost>
    <name type="scientific">Paramecium bursaria</name>
    <dbReference type="NCBI Taxonomy" id="74790"/>
</organismHost>
<organism evidence="1 2">
    <name type="scientific">Paramecium bursaria Chlorella virus MT325</name>
    <name type="common">PBCV-MT325</name>
    <dbReference type="NCBI Taxonomy" id="346932"/>
    <lineage>
        <taxon>Viruses</taxon>
        <taxon>Varidnaviria</taxon>
        <taxon>Bamfordvirae</taxon>
        <taxon>Nucleocytoviricota</taxon>
        <taxon>Megaviricetes</taxon>
        <taxon>Algavirales</taxon>
        <taxon>Phycodnaviridae</taxon>
        <taxon>Chlorovirus</taxon>
        <taxon>Chlorovirus conductrix</taxon>
        <taxon>Paramecium bursaria Chlorella virus A1</taxon>
    </lineage>
</organism>
<proteinExistence type="predicted"/>